<comment type="similarity">
    <text evidence="2">Belongs to the PBP/GOBP family.</text>
</comment>
<evidence type="ECO:0000256" key="2">
    <source>
        <dbReference type="ARBA" id="ARBA00008098"/>
    </source>
</evidence>
<dbReference type="AlphaFoldDB" id="A0AAD4PKS4"/>
<evidence type="ECO:0000313" key="5">
    <source>
        <dbReference type="EMBL" id="KAH8370792.1"/>
    </source>
</evidence>
<keyword evidence="3" id="KW-0964">Secreted</keyword>
<dbReference type="GO" id="GO:0005576">
    <property type="term" value="C:extracellular region"/>
    <property type="evidence" value="ECO:0007669"/>
    <property type="project" value="UniProtKB-SubCell"/>
</dbReference>
<evidence type="ECO:0000256" key="1">
    <source>
        <dbReference type="ARBA" id="ARBA00004613"/>
    </source>
</evidence>
<dbReference type="Proteomes" id="UP001200034">
    <property type="component" value="Unassembled WGS sequence"/>
</dbReference>
<sequence>MFSINWQLFGLGCLLLNVLAKPQLDEDCELNAADTMHDFCCELHEESPEFTDCQMQWFDKLEPNNEQLEQAYMFCTAECAYNATAYLAGNRQSLNLHRIKEHLAEELLNAAEQKQLYDTYVKCDKHALALLRHKGVQTIGKHLATHGCHVYPGLVQECMANEMILHCPAKRFSKSAQCGATRDYLRQCIEYLKYKA</sequence>
<evidence type="ECO:0000256" key="4">
    <source>
        <dbReference type="SAM" id="SignalP"/>
    </source>
</evidence>
<dbReference type="PANTHER" id="PTHR21066:SF15">
    <property type="entry name" value="GH25962P-RELATED"/>
    <property type="match status" value="1"/>
</dbReference>
<name>A0AAD4PKS4_9MUSC</name>
<comment type="caution">
    <text evidence="5">The sequence shown here is derived from an EMBL/GenBank/DDBJ whole genome shotgun (WGS) entry which is preliminary data.</text>
</comment>
<keyword evidence="6" id="KW-1185">Reference proteome</keyword>
<feature type="signal peptide" evidence="4">
    <location>
        <begin position="1"/>
        <end position="20"/>
    </location>
</feature>
<dbReference type="InterPro" id="IPR052295">
    <property type="entry name" value="Odorant-binding_protein"/>
</dbReference>
<protein>
    <submittedName>
        <fullName evidence="5">Uncharacterized protein</fullName>
    </submittedName>
</protein>
<comment type="subcellular location">
    <subcellularLocation>
        <location evidence="1">Secreted</location>
    </subcellularLocation>
</comment>
<feature type="chain" id="PRO_5042203701" evidence="4">
    <location>
        <begin position="21"/>
        <end position="196"/>
    </location>
</feature>
<reference evidence="5" key="1">
    <citation type="journal article" date="2021" name="Mol. Ecol. Resour.">
        <title>Phylogenomic analyses of the genus Drosophila reveals genomic signals of climate adaptation.</title>
        <authorList>
            <person name="Li F."/>
            <person name="Rane R.V."/>
            <person name="Luria V."/>
            <person name="Xiong Z."/>
            <person name="Chen J."/>
            <person name="Li Z."/>
            <person name="Catullo R.A."/>
            <person name="Griffin P.C."/>
            <person name="Schiffer M."/>
            <person name="Pearce S."/>
            <person name="Lee S.F."/>
            <person name="McElroy K."/>
            <person name="Stocker A."/>
            <person name="Shirriffs J."/>
            <person name="Cockerell F."/>
            <person name="Coppin C."/>
            <person name="Sgro C.M."/>
            <person name="Karger A."/>
            <person name="Cain J.W."/>
            <person name="Weber J.A."/>
            <person name="Santpere G."/>
            <person name="Kirschner M.W."/>
            <person name="Hoffmann A.A."/>
            <person name="Oakeshott J.G."/>
            <person name="Zhang G."/>
        </authorList>
    </citation>
    <scope>NUCLEOTIDE SEQUENCE</scope>
    <source>
        <strain evidence="5">BGI-SZ-2011g</strain>
    </source>
</reference>
<accession>A0AAD4PKS4</accession>
<gene>
    <name evidence="5" type="ORF">KR093_004968</name>
</gene>
<dbReference type="Gene3D" id="1.10.238.270">
    <property type="match status" value="1"/>
</dbReference>
<dbReference type="PANTHER" id="PTHR21066">
    <property type="entry name" value="ODORANT-BINDING PROTEIN 59A-RELATED"/>
    <property type="match status" value="1"/>
</dbReference>
<evidence type="ECO:0000256" key="3">
    <source>
        <dbReference type="ARBA" id="ARBA00022525"/>
    </source>
</evidence>
<evidence type="ECO:0000313" key="6">
    <source>
        <dbReference type="Proteomes" id="UP001200034"/>
    </source>
</evidence>
<dbReference type="EMBL" id="JAJJHW010002585">
    <property type="protein sequence ID" value="KAH8370792.1"/>
    <property type="molecule type" value="Genomic_DNA"/>
</dbReference>
<organism evidence="5 6">
    <name type="scientific">Drosophila rubida</name>
    <dbReference type="NCBI Taxonomy" id="30044"/>
    <lineage>
        <taxon>Eukaryota</taxon>
        <taxon>Metazoa</taxon>
        <taxon>Ecdysozoa</taxon>
        <taxon>Arthropoda</taxon>
        <taxon>Hexapoda</taxon>
        <taxon>Insecta</taxon>
        <taxon>Pterygota</taxon>
        <taxon>Neoptera</taxon>
        <taxon>Endopterygota</taxon>
        <taxon>Diptera</taxon>
        <taxon>Brachycera</taxon>
        <taxon>Muscomorpha</taxon>
        <taxon>Ephydroidea</taxon>
        <taxon>Drosophilidae</taxon>
        <taxon>Drosophila</taxon>
    </lineage>
</organism>
<proteinExistence type="inferred from homology"/>
<keyword evidence="4" id="KW-0732">Signal</keyword>